<accession>A0A6J6KB81</accession>
<sequence length="133" mass="14194">MKKPLVLSILATAVLLPGCATTIIDTAPTTTAVAPTTTIPSGTNEQLLEQMRLTIGDISTAMSASDKAKAKSRLADLQLAWDVLQPQIADKGEQLTQDLQRLIDLADSAVTRNRPADADKALRFLQIVIESLA</sequence>
<organism evidence="1">
    <name type="scientific">freshwater metagenome</name>
    <dbReference type="NCBI Taxonomy" id="449393"/>
    <lineage>
        <taxon>unclassified sequences</taxon>
        <taxon>metagenomes</taxon>
        <taxon>ecological metagenomes</taxon>
    </lineage>
</organism>
<evidence type="ECO:0000313" key="1">
    <source>
        <dbReference type="EMBL" id="CAB4646268.1"/>
    </source>
</evidence>
<dbReference type="EMBL" id="CAEZWB010000054">
    <property type="protein sequence ID" value="CAB4646268.1"/>
    <property type="molecule type" value="Genomic_DNA"/>
</dbReference>
<reference evidence="1" key="1">
    <citation type="submission" date="2020-05" db="EMBL/GenBank/DDBJ databases">
        <authorList>
            <person name="Chiriac C."/>
            <person name="Salcher M."/>
            <person name="Ghai R."/>
            <person name="Kavagutti S V."/>
        </authorList>
    </citation>
    <scope>NUCLEOTIDE SEQUENCE</scope>
</reference>
<gene>
    <name evidence="1" type="ORF">UFOPK2166_00553</name>
    <name evidence="2" type="ORF">UFOPK2657_00213</name>
    <name evidence="3" type="ORF">UFOPK2872_00959</name>
</gene>
<dbReference type="AlphaFoldDB" id="A0A6J6KB81"/>
<proteinExistence type="predicted"/>
<evidence type="ECO:0000313" key="2">
    <source>
        <dbReference type="EMBL" id="CAB4705180.1"/>
    </source>
</evidence>
<evidence type="ECO:0000313" key="3">
    <source>
        <dbReference type="EMBL" id="CAB4767530.1"/>
    </source>
</evidence>
<name>A0A6J6KB81_9ZZZZ</name>
<protein>
    <submittedName>
        <fullName evidence="1">Unannotated protein</fullName>
    </submittedName>
</protein>
<dbReference type="EMBL" id="CAEZYG010000019">
    <property type="protein sequence ID" value="CAB4705180.1"/>
    <property type="molecule type" value="Genomic_DNA"/>
</dbReference>
<dbReference type="EMBL" id="CAEZZM010000123">
    <property type="protein sequence ID" value="CAB4767530.1"/>
    <property type="molecule type" value="Genomic_DNA"/>
</dbReference>